<accession>A0A6N2CHU6</accession>
<feature type="region of interest" description="Disordered" evidence="1">
    <location>
        <begin position="98"/>
        <end position="120"/>
    </location>
</feature>
<gene>
    <name evidence="2" type="ORF">EJD97_009259</name>
</gene>
<evidence type="ECO:0000313" key="2">
    <source>
        <dbReference type="EMBL" id="TMX04370.1"/>
    </source>
</evidence>
<organism evidence="2">
    <name type="scientific">Solanum chilense</name>
    <name type="common">Tomato</name>
    <name type="synonym">Lycopersicon chilense</name>
    <dbReference type="NCBI Taxonomy" id="4083"/>
    <lineage>
        <taxon>Eukaryota</taxon>
        <taxon>Viridiplantae</taxon>
        <taxon>Streptophyta</taxon>
        <taxon>Embryophyta</taxon>
        <taxon>Tracheophyta</taxon>
        <taxon>Spermatophyta</taxon>
        <taxon>Magnoliopsida</taxon>
        <taxon>eudicotyledons</taxon>
        <taxon>Gunneridae</taxon>
        <taxon>Pentapetalae</taxon>
        <taxon>asterids</taxon>
        <taxon>lamiids</taxon>
        <taxon>Solanales</taxon>
        <taxon>Solanaceae</taxon>
        <taxon>Solanoideae</taxon>
        <taxon>Solaneae</taxon>
        <taxon>Solanum</taxon>
        <taxon>Solanum subgen. Lycopersicon</taxon>
    </lineage>
</organism>
<sequence length="120" mass="13229">MNTQRTTSRRLDKEISNAGAPFRGNQVFPLEEVATDDRAPVNPPSLTDGDIMVDFLQMAQDITTQAQAITTQAQSMTAQANWEVVSRANQHVGTMASHLRDFTSTNPPSFYGSKVEDDLQ</sequence>
<dbReference type="EMBL" id="RXGB01000243">
    <property type="protein sequence ID" value="TMX04370.1"/>
    <property type="molecule type" value="Genomic_DNA"/>
</dbReference>
<proteinExistence type="predicted"/>
<evidence type="ECO:0000256" key="1">
    <source>
        <dbReference type="SAM" id="MobiDB-lite"/>
    </source>
</evidence>
<reference evidence="2" key="1">
    <citation type="submission" date="2019-05" db="EMBL/GenBank/DDBJ databases">
        <title>The de novo reference genome and transcriptome assemblies of the wild tomato species Solanum chilense.</title>
        <authorList>
            <person name="Stam R."/>
            <person name="Nosenko T."/>
            <person name="Hoerger A.C."/>
            <person name="Stephan W."/>
            <person name="Seidel M.A."/>
            <person name="Kuhn J.M.M."/>
            <person name="Haberer G."/>
            <person name="Tellier A."/>
        </authorList>
    </citation>
    <scope>NUCLEOTIDE SEQUENCE</scope>
    <source>
        <tissue evidence="2">Mature leaves</tissue>
    </source>
</reference>
<name>A0A6N2CHU6_SOLCI</name>
<dbReference type="AlphaFoldDB" id="A0A6N2CHU6"/>
<comment type="caution">
    <text evidence="2">The sequence shown here is derived from an EMBL/GenBank/DDBJ whole genome shotgun (WGS) entry which is preliminary data.</text>
</comment>
<feature type="region of interest" description="Disordered" evidence="1">
    <location>
        <begin position="1"/>
        <end position="22"/>
    </location>
</feature>
<protein>
    <submittedName>
        <fullName evidence="2">Uncharacterized protein</fullName>
    </submittedName>
</protein>